<dbReference type="GO" id="GO:0046872">
    <property type="term" value="F:metal ion binding"/>
    <property type="evidence" value="ECO:0007669"/>
    <property type="project" value="InterPro"/>
</dbReference>
<sequence>MILMRQNYSTEYKKMSKLSFLTNPASVAVIGASPNAGKVGNTVVTNIKESGYTGKVYPINPTATEILGYKTYKSVLDVPDSIDVVIVVIPSKAVLAAAKECAQKKVKSLVVITAGFKEIGGEGVQMEQDLTKICKDAGIRLVGPNCLGIVTPNLNCTFASAKPSKGSIAFLSQSGAMLTSILDWALTNGIGFSNFISLGNKADVDEVDLIMEVAEDPNTDIILLYLESIVDGRKFLEQIPTCVHKKPVIILKSGISAAGAAAASSHTGALAGNDIAFDLAFEKAGVLRAATMSDLFDLGRLFVSHRLPKGDNFVIVTNAGGPGIVTTDAFETYHVGMAALPDKTKEALAKVLPGEASVKNPVDIVGDAPPKRYEDALEICFKEPPETVAGAVILVTPQGQTKPCEVAELCTRMYAKYPDRLIVSAFMGGLTMQEPSKILNNAKMPVFPFPEPAIHATGAVLKYRKIKNRKTLAEKKVEVFKVDNERIKKIIAGARADGRTVLLSHETSEIFTLYGVNAPKTKLATNETEAATFAKEVTFPVVMKIVSPQIIHKSDCGGVKLNIKTEAEATAAFKEIMANAAKNGPKGAVLKGVEIQQMVDFSKYQKTTEMIVGVNRDPTWGPMIMVGQGGIYANYIKDVAFDLAYKYDREDAEAQLKKTKIYEILNGVRGQPRSDIKGLLDTMVKLAQLVNDFSEITELDMNPLLVFEEQKEGKNPGIAAVDVKITLSH</sequence>
<dbReference type="Pfam" id="PF13549">
    <property type="entry name" value="ATP-grasp_5"/>
    <property type="match status" value="1"/>
</dbReference>
<dbReference type="FunFam" id="3.30.1490.20:FF:000020">
    <property type="entry name" value="Protein lysine acetyltransferase"/>
    <property type="match status" value="1"/>
</dbReference>
<dbReference type="InterPro" id="IPR016102">
    <property type="entry name" value="Succinyl-CoA_synth-like"/>
</dbReference>
<protein>
    <submittedName>
        <fullName evidence="6">Acyl-CoA synthetase (NDP forming)</fullName>
    </submittedName>
</protein>
<dbReference type="InterPro" id="IPR014089">
    <property type="entry name" value="AcCoA-synth-alpha"/>
</dbReference>
<dbReference type="SUPFAM" id="SSF52210">
    <property type="entry name" value="Succinyl-CoA synthetase domains"/>
    <property type="match status" value="2"/>
</dbReference>
<dbReference type="SMART" id="SM00881">
    <property type="entry name" value="CoA_binding"/>
    <property type="match status" value="1"/>
</dbReference>
<dbReference type="SUPFAM" id="SSF51735">
    <property type="entry name" value="NAD(P)-binding Rossmann-fold domains"/>
    <property type="match status" value="1"/>
</dbReference>
<name>V6TGD9_GIAIN</name>
<evidence type="ECO:0000313" key="6">
    <source>
        <dbReference type="EMBL" id="ESU37821.1"/>
    </source>
</evidence>
<dbReference type="InterPro" id="IPR032875">
    <property type="entry name" value="Succ_CoA_lig_flav_dom"/>
</dbReference>
<dbReference type="Gene3D" id="3.30.1490.20">
    <property type="entry name" value="ATP-grasp fold, A domain"/>
    <property type="match status" value="1"/>
</dbReference>
<accession>V6TGD9</accession>
<keyword evidence="1" id="KW-0436">Ligase</keyword>
<evidence type="ECO:0000256" key="3">
    <source>
        <dbReference type="ARBA" id="ARBA00022840"/>
    </source>
</evidence>
<dbReference type="InterPro" id="IPR013815">
    <property type="entry name" value="ATP_grasp_subdomain_1"/>
</dbReference>
<dbReference type="VEuPathDB" id="GiardiaDB:GL50581_1568"/>
<dbReference type="Pfam" id="PF13607">
    <property type="entry name" value="Succ_CoA_lig"/>
    <property type="match status" value="1"/>
</dbReference>
<dbReference type="SUPFAM" id="SSF56059">
    <property type="entry name" value="Glutathione synthetase ATP-binding domain-like"/>
    <property type="match status" value="1"/>
</dbReference>
<dbReference type="VEuPathDB" id="GiardiaDB:QR46_0154"/>
<dbReference type="GO" id="GO:0043758">
    <property type="term" value="F:acetate-CoA ligase (ADP-forming) activity"/>
    <property type="evidence" value="ECO:0007669"/>
    <property type="project" value="InterPro"/>
</dbReference>
<dbReference type="Gene3D" id="3.40.50.261">
    <property type="entry name" value="Succinyl-CoA synthetase domains"/>
    <property type="match status" value="2"/>
</dbReference>
<dbReference type="PANTHER" id="PTHR43334">
    <property type="entry name" value="ACETATE--COA LIGASE [ADP-FORMING]"/>
    <property type="match status" value="1"/>
</dbReference>
<dbReference type="PANTHER" id="PTHR43334:SF1">
    <property type="entry name" value="3-HYDROXYPROPIONATE--COA LIGASE [ADP-FORMING]"/>
    <property type="match status" value="1"/>
</dbReference>
<evidence type="ECO:0000256" key="2">
    <source>
        <dbReference type="ARBA" id="ARBA00022741"/>
    </source>
</evidence>
<evidence type="ECO:0000256" key="1">
    <source>
        <dbReference type="ARBA" id="ARBA00022598"/>
    </source>
</evidence>
<dbReference type="InterPro" id="IPR043938">
    <property type="entry name" value="Ligase_CoA_dom"/>
</dbReference>
<dbReference type="Gene3D" id="3.40.50.720">
    <property type="entry name" value="NAD(P)-binding Rossmann-like Domain"/>
    <property type="match status" value="1"/>
</dbReference>
<gene>
    <name evidence="6" type="ORF">DHA2_13608</name>
</gene>
<feature type="domain" description="ATP-grasp" evidence="5">
    <location>
        <begin position="508"/>
        <end position="544"/>
    </location>
</feature>
<dbReference type="PROSITE" id="PS50975">
    <property type="entry name" value="ATP_GRASP"/>
    <property type="match status" value="1"/>
</dbReference>
<dbReference type="InterPro" id="IPR003781">
    <property type="entry name" value="CoA-bd"/>
</dbReference>
<dbReference type="InterPro" id="IPR051538">
    <property type="entry name" value="Acyl-CoA_Synth/Transferase"/>
</dbReference>
<dbReference type="NCBIfam" id="TIGR02717">
    <property type="entry name" value="AcCoA-syn-alpha"/>
    <property type="match status" value="1"/>
</dbReference>
<dbReference type="AlphaFoldDB" id="V6TGD9"/>
<evidence type="ECO:0000259" key="5">
    <source>
        <dbReference type="PROSITE" id="PS50975"/>
    </source>
</evidence>
<dbReference type="InterPro" id="IPR036291">
    <property type="entry name" value="NAD(P)-bd_dom_sf"/>
</dbReference>
<evidence type="ECO:0000313" key="7">
    <source>
        <dbReference type="Proteomes" id="UP000018320"/>
    </source>
</evidence>
<dbReference type="InterPro" id="IPR011761">
    <property type="entry name" value="ATP-grasp"/>
</dbReference>
<dbReference type="GO" id="GO:0005524">
    <property type="term" value="F:ATP binding"/>
    <property type="evidence" value="ECO:0007669"/>
    <property type="project" value="UniProtKB-UniRule"/>
</dbReference>
<comment type="caution">
    <text evidence="6">The sequence shown here is derived from an EMBL/GenBank/DDBJ whole genome shotgun (WGS) entry which is preliminary data.</text>
</comment>
<dbReference type="Gene3D" id="3.30.470.20">
    <property type="entry name" value="ATP-grasp fold, B domain"/>
    <property type="match status" value="1"/>
</dbReference>
<dbReference type="VEuPathDB" id="GiardiaDB:DHA2_13608"/>
<proteinExistence type="predicted"/>
<dbReference type="EMBL" id="AHGT01000021">
    <property type="protein sequence ID" value="ESU37821.1"/>
    <property type="molecule type" value="Genomic_DNA"/>
</dbReference>
<dbReference type="Pfam" id="PF13380">
    <property type="entry name" value="CoA_binding_2"/>
    <property type="match status" value="1"/>
</dbReference>
<reference evidence="6 7" key="2">
    <citation type="journal article" date="2013" name="Genome Biol. Evol.">
        <title>Genome sequencing of Giardia lamblia genotypes A2 and B isolates (DH and GS) and comparative analysis with the genomes of genotypes A1 and E (WB and Pig).</title>
        <authorList>
            <person name="Adam R.D."/>
            <person name="Dahlstrom E.W."/>
            <person name="Martens C.A."/>
            <person name="Bruno D.P."/>
            <person name="Barbian K.D."/>
            <person name="Ricklefs S.M."/>
            <person name="Hernandez M.M."/>
            <person name="Narla N.P."/>
            <person name="Patel R.B."/>
            <person name="Porcella S.F."/>
            <person name="Nash T.E."/>
        </authorList>
    </citation>
    <scope>NUCLEOTIDE SEQUENCE [LARGE SCALE GENOMIC DNA]</scope>
    <source>
        <strain evidence="6 7">DH</strain>
    </source>
</reference>
<dbReference type="Proteomes" id="UP000018320">
    <property type="component" value="Unassembled WGS sequence"/>
</dbReference>
<reference evidence="7" key="1">
    <citation type="submission" date="2012-02" db="EMBL/GenBank/DDBJ databases">
        <title>Genome sequencing of Giardia lamblia Genotypes A2 and B isolates (DH and GS) and comparative analysis with the genomes of Genotypes A1 and E (WB and Pig).</title>
        <authorList>
            <person name="Adam R."/>
            <person name="Dahlstrom E."/>
            <person name="Martens C."/>
            <person name="Bruno D."/>
            <person name="Barbian K."/>
            <person name="Porcella S.F."/>
            <person name="Nash T."/>
        </authorList>
    </citation>
    <scope>NUCLEOTIDE SEQUENCE</scope>
    <source>
        <strain evidence="7">DH</strain>
    </source>
</reference>
<keyword evidence="2 4" id="KW-0547">Nucleotide-binding</keyword>
<dbReference type="VEuPathDB" id="GiardiaDB:GL50803_0013608"/>
<keyword evidence="3 4" id="KW-0067">ATP-binding</keyword>
<evidence type="ECO:0000256" key="4">
    <source>
        <dbReference type="PROSITE-ProRule" id="PRU00409"/>
    </source>
</evidence>
<dbReference type="Pfam" id="PF19045">
    <property type="entry name" value="Ligase_CoA_2"/>
    <property type="match status" value="1"/>
</dbReference>
<organism evidence="6 7">
    <name type="scientific">Giardia intestinalis</name>
    <name type="common">Giardia lamblia</name>
    <dbReference type="NCBI Taxonomy" id="5741"/>
    <lineage>
        <taxon>Eukaryota</taxon>
        <taxon>Metamonada</taxon>
        <taxon>Diplomonadida</taxon>
        <taxon>Hexamitidae</taxon>
        <taxon>Giardiinae</taxon>
        <taxon>Giardia</taxon>
    </lineage>
</organism>